<sequence>MIATIEVMSEERFRHYIEEAAKSAAYEGGFGIKGCDLSQRNWGAAYTRQSLREQAENDRLGEYFLTCAKLAKQLGAIIPEEYIIYDNSTSEHLERPGMVRLRTELISKRLISSVFIPTLGRLSMDDHHRQTFEKECQYYGVNFVYGDAPSGMDIGSMFARVGLSLGNLVRVKTNRDSALAGNIGRILAGKVPSQRAPYGYN</sequence>
<dbReference type="GO" id="GO:0003677">
    <property type="term" value="F:DNA binding"/>
    <property type="evidence" value="ECO:0007669"/>
    <property type="project" value="InterPro"/>
</dbReference>
<gene>
    <name evidence="2" type="ORF">S01H1_57180</name>
</gene>
<dbReference type="EMBL" id="BARS01037283">
    <property type="protein sequence ID" value="GAG24553.1"/>
    <property type="molecule type" value="Genomic_DNA"/>
</dbReference>
<feature type="domain" description="Resolvase/invertase-type recombinase catalytic" evidence="1">
    <location>
        <begin position="43"/>
        <end position="191"/>
    </location>
</feature>
<dbReference type="SUPFAM" id="SSF53041">
    <property type="entry name" value="Resolvase-like"/>
    <property type="match status" value="1"/>
</dbReference>
<comment type="caution">
    <text evidence="2">The sequence shown here is derived from an EMBL/GenBank/DDBJ whole genome shotgun (WGS) entry which is preliminary data.</text>
</comment>
<dbReference type="InterPro" id="IPR036162">
    <property type="entry name" value="Resolvase-like_N_sf"/>
</dbReference>
<accession>X0WJ84</accession>
<dbReference type="Gene3D" id="3.40.50.1390">
    <property type="entry name" value="Resolvase, N-terminal catalytic domain"/>
    <property type="match status" value="1"/>
</dbReference>
<evidence type="ECO:0000259" key="1">
    <source>
        <dbReference type="SMART" id="SM00857"/>
    </source>
</evidence>
<dbReference type="AlphaFoldDB" id="X0WJ84"/>
<reference evidence="2" key="1">
    <citation type="journal article" date="2014" name="Front. Microbiol.">
        <title>High frequency of phylogenetically diverse reductive dehalogenase-homologous genes in deep subseafloor sedimentary metagenomes.</title>
        <authorList>
            <person name="Kawai M."/>
            <person name="Futagami T."/>
            <person name="Toyoda A."/>
            <person name="Takaki Y."/>
            <person name="Nishi S."/>
            <person name="Hori S."/>
            <person name="Arai W."/>
            <person name="Tsubouchi T."/>
            <person name="Morono Y."/>
            <person name="Uchiyama I."/>
            <person name="Ito T."/>
            <person name="Fujiyama A."/>
            <person name="Inagaki F."/>
            <person name="Takami H."/>
        </authorList>
    </citation>
    <scope>NUCLEOTIDE SEQUENCE</scope>
    <source>
        <strain evidence="2">Expedition CK06-06</strain>
    </source>
</reference>
<dbReference type="SMART" id="SM00857">
    <property type="entry name" value="Resolvase"/>
    <property type="match status" value="1"/>
</dbReference>
<feature type="non-terminal residue" evidence="2">
    <location>
        <position position="201"/>
    </location>
</feature>
<dbReference type="InterPro" id="IPR006119">
    <property type="entry name" value="Resolv_N"/>
</dbReference>
<name>X0WJ84_9ZZZZ</name>
<protein>
    <recommendedName>
        <fullName evidence="1">Resolvase/invertase-type recombinase catalytic domain-containing protein</fullName>
    </recommendedName>
</protein>
<organism evidence="2">
    <name type="scientific">marine sediment metagenome</name>
    <dbReference type="NCBI Taxonomy" id="412755"/>
    <lineage>
        <taxon>unclassified sequences</taxon>
        <taxon>metagenomes</taxon>
        <taxon>ecological metagenomes</taxon>
    </lineage>
</organism>
<proteinExistence type="predicted"/>
<dbReference type="GO" id="GO:0000150">
    <property type="term" value="F:DNA strand exchange activity"/>
    <property type="evidence" value="ECO:0007669"/>
    <property type="project" value="InterPro"/>
</dbReference>
<evidence type="ECO:0000313" key="2">
    <source>
        <dbReference type="EMBL" id="GAG24553.1"/>
    </source>
</evidence>